<dbReference type="AlphaFoldDB" id="A0A5B2VD90"/>
<evidence type="ECO:0000313" key="1">
    <source>
        <dbReference type="EMBL" id="KAA2236440.1"/>
    </source>
</evidence>
<accession>A0A5B2VD90</accession>
<dbReference type="Proteomes" id="UP000323142">
    <property type="component" value="Unassembled WGS sequence"/>
</dbReference>
<dbReference type="OrthoDB" id="7206991at2"/>
<sequence>MKLNDTHLVLLSAASQRDDGLVAPPETVAAASASKAMAALLEADLLAEVPVSAQAPAWREDEAGRPVGLRITAAGLGAIALSEGEGHAGAGGLDCAFPSCEESGRARGTERTAPSAARAGTKRALVLDLLCRPEGATLADLASATGWLPHTTRAALTGLRQDGHAITRSTNEAGQSFYHIEPASAAASEG</sequence>
<proteinExistence type="predicted"/>
<reference evidence="1 2" key="2">
    <citation type="submission" date="2019-09" db="EMBL/GenBank/DDBJ databases">
        <authorList>
            <person name="Jin C."/>
        </authorList>
    </citation>
    <scope>NUCLEOTIDE SEQUENCE [LARGE SCALE GENOMIC DNA]</scope>
    <source>
        <strain evidence="1 2">BN140002</strain>
    </source>
</reference>
<protein>
    <submittedName>
        <fullName evidence="1">DUF3489 domain-containing protein</fullName>
    </submittedName>
</protein>
<organism evidence="1 2">
    <name type="scientific">Salinarimonas soli</name>
    <dbReference type="NCBI Taxonomy" id="1638099"/>
    <lineage>
        <taxon>Bacteria</taxon>
        <taxon>Pseudomonadati</taxon>
        <taxon>Pseudomonadota</taxon>
        <taxon>Alphaproteobacteria</taxon>
        <taxon>Hyphomicrobiales</taxon>
        <taxon>Salinarimonadaceae</taxon>
        <taxon>Salinarimonas</taxon>
    </lineage>
</organism>
<dbReference type="Pfam" id="PF11994">
    <property type="entry name" value="DUF3489"/>
    <property type="match status" value="1"/>
</dbReference>
<name>A0A5B2VD90_9HYPH</name>
<gene>
    <name evidence="1" type="ORF">F0L46_14960</name>
</gene>
<comment type="caution">
    <text evidence="1">The sequence shown here is derived from an EMBL/GenBank/DDBJ whole genome shotgun (WGS) entry which is preliminary data.</text>
</comment>
<evidence type="ECO:0000313" key="2">
    <source>
        <dbReference type="Proteomes" id="UP000323142"/>
    </source>
</evidence>
<dbReference type="EMBL" id="VUOA01000027">
    <property type="protein sequence ID" value="KAA2236440.1"/>
    <property type="molecule type" value="Genomic_DNA"/>
</dbReference>
<dbReference type="InterPro" id="IPR021880">
    <property type="entry name" value="DUF3489"/>
</dbReference>
<dbReference type="RefSeq" id="WP_149818923.1">
    <property type="nucleotide sequence ID" value="NZ_VUOA01000027.1"/>
</dbReference>
<keyword evidence="2" id="KW-1185">Reference proteome</keyword>
<reference evidence="1 2" key="1">
    <citation type="submission" date="2019-09" db="EMBL/GenBank/DDBJ databases">
        <title>Salinarimonas rosea gen. nov., sp. nov., a new member of the a-2 subgroup of the Proteobacteria.</title>
        <authorList>
            <person name="Liu J."/>
        </authorList>
    </citation>
    <scope>NUCLEOTIDE SEQUENCE [LARGE SCALE GENOMIC DNA]</scope>
    <source>
        <strain evidence="1 2">BN140002</strain>
    </source>
</reference>